<dbReference type="GO" id="GO:0006355">
    <property type="term" value="P:regulation of DNA-templated transcription"/>
    <property type="evidence" value="ECO:0007669"/>
    <property type="project" value="InterPro"/>
</dbReference>
<keyword evidence="3" id="KW-0804">Transcription</keyword>
<evidence type="ECO:0000256" key="2">
    <source>
        <dbReference type="ARBA" id="ARBA00023125"/>
    </source>
</evidence>
<dbReference type="InterPro" id="IPR036388">
    <property type="entry name" value="WH-like_DNA-bd_sf"/>
</dbReference>
<dbReference type="GO" id="GO:0003677">
    <property type="term" value="F:DNA binding"/>
    <property type="evidence" value="ECO:0007669"/>
    <property type="project" value="UniProtKB-KW"/>
</dbReference>
<keyword evidence="2" id="KW-0238">DNA-binding</keyword>
<organism evidence="5 6">
    <name type="scientific">Umezawaea tangerina</name>
    <dbReference type="NCBI Taxonomy" id="84725"/>
    <lineage>
        <taxon>Bacteria</taxon>
        <taxon>Bacillati</taxon>
        <taxon>Actinomycetota</taxon>
        <taxon>Actinomycetes</taxon>
        <taxon>Pseudonocardiales</taxon>
        <taxon>Pseudonocardiaceae</taxon>
        <taxon>Umezawaea</taxon>
    </lineage>
</organism>
<dbReference type="Gene3D" id="1.10.10.10">
    <property type="entry name" value="Winged helix-like DNA-binding domain superfamily/Winged helix DNA-binding domain"/>
    <property type="match status" value="1"/>
</dbReference>
<accession>A0A2T0SSF1</accession>
<feature type="domain" description="OmpR/PhoB-type" evidence="4">
    <location>
        <begin position="314"/>
        <end position="379"/>
    </location>
</feature>
<dbReference type="EMBL" id="PVTF01000012">
    <property type="protein sequence ID" value="PRY36342.1"/>
    <property type="molecule type" value="Genomic_DNA"/>
</dbReference>
<evidence type="ECO:0000256" key="3">
    <source>
        <dbReference type="ARBA" id="ARBA00023163"/>
    </source>
</evidence>
<dbReference type="Pfam" id="PF01590">
    <property type="entry name" value="GAF"/>
    <property type="match status" value="1"/>
</dbReference>
<dbReference type="Gene3D" id="3.30.450.40">
    <property type="match status" value="1"/>
</dbReference>
<dbReference type="InterPro" id="IPR016032">
    <property type="entry name" value="Sig_transdc_resp-reg_C-effctor"/>
</dbReference>
<dbReference type="OrthoDB" id="3928741at2"/>
<evidence type="ECO:0000313" key="5">
    <source>
        <dbReference type="EMBL" id="PRY36342.1"/>
    </source>
</evidence>
<evidence type="ECO:0000313" key="6">
    <source>
        <dbReference type="Proteomes" id="UP000239494"/>
    </source>
</evidence>
<dbReference type="InterPro" id="IPR029016">
    <property type="entry name" value="GAF-like_dom_sf"/>
</dbReference>
<dbReference type="SMART" id="SM00862">
    <property type="entry name" value="Trans_reg_C"/>
    <property type="match status" value="1"/>
</dbReference>
<dbReference type="InterPro" id="IPR001867">
    <property type="entry name" value="OmpR/PhoB-type_DNA-bd"/>
</dbReference>
<reference evidence="5 6" key="1">
    <citation type="submission" date="2018-03" db="EMBL/GenBank/DDBJ databases">
        <title>Genomic Encyclopedia of Archaeal and Bacterial Type Strains, Phase II (KMG-II): from individual species to whole genera.</title>
        <authorList>
            <person name="Goeker M."/>
        </authorList>
    </citation>
    <scope>NUCLEOTIDE SEQUENCE [LARGE SCALE GENOMIC DNA]</scope>
    <source>
        <strain evidence="5 6">DSM 44720</strain>
    </source>
</reference>
<keyword evidence="6" id="KW-1185">Reference proteome</keyword>
<dbReference type="InterPro" id="IPR003018">
    <property type="entry name" value="GAF"/>
</dbReference>
<dbReference type="SUPFAM" id="SSF46894">
    <property type="entry name" value="C-terminal effector domain of the bipartite response regulators"/>
    <property type="match status" value="1"/>
</dbReference>
<evidence type="ECO:0000259" key="4">
    <source>
        <dbReference type="SMART" id="SM00862"/>
    </source>
</evidence>
<keyword evidence="1" id="KW-0805">Transcription regulation</keyword>
<sequence length="488" mass="53290">MYWGKDQRATAYALGRVHDAVLGGGTAQFGPRRLISESWHRSLAARVDPNRHEAPIVLAPDEVADRWAEHPLSTVLPVLRETLVGIAEDAMHVMIITDADGHVLWCEGARSVRRSAEDVRLAEGARWTEDAIGTNAMGIALAVDTPVVVHSAEHLVRTYHGWTCAASPVHDPDTGATIGSVDVSGPLSSMHPAMVPLVSAAAKLAENALRERLERRDERLRARNMRHLIALRGEPGALLGPTGRVLVAEPHGLLPPRVDPTLERVRLEDGREGVLEPLAEGYLLRVERTTGQARQPLLSLTFLGVEHPTAVLNGRELPLTSRHAELLTALVLHPRGLTAEQLALKLYGDRGNPATVRAELHRLRAQLGTGTLLTKPYRLRAEVRGDFVSVREALRRGDVAAAAAEYRGALLPRSEAPVVRDEREDLLAGVRRAVIASGDPEGLWEFTRTDGGHDDVEALHRLVRTLPRDDVRRELVAGQLRRALASDG</sequence>
<dbReference type="GO" id="GO:0000160">
    <property type="term" value="P:phosphorelay signal transduction system"/>
    <property type="evidence" value="ECO:0007669"/>
    <property type="project" value="InterPro"/>
</dbReference>
<proteinExistence type="predicted"/>
<comment type="caution">
    <text evidence="5">The sequence shown here is derived from an EMBL/GenBank/DDBJ whole genome shotgun (WGS) entry which is preliminary data.</text>
</comment>
<dbReference type="AlphaFoldDB" id="A0A2T0SSF1"/>
<name>A0A2T0SSF1_9PSEU</name>
<dbReference type="RefSeq" id="WP_106192904.1">
    <property type="nucleotide sequence ID" value="NZ_PVTF01000012.1"/>
</dbReference>
<gene>
    <name evidence="5" type="ORF">CLV43_112270</name>
</gene>
<protein>
    <submittedName>
        <fullName evidence="5">GAF domain-containing protein</fullName>
    </submittedName>
</protein>
<evidence type="ECO:0000256" key="1">
    <source>
        <dbReference type="ARBA" id="ARBA00023015"/>
    </source>
</evidence>
<dbReference type="Proteomes" id="UP000239494">
    <property type="component" value="Unassembled WGS sequence"/>
</dbReference>